<evidence type="ECO:0000313" key="6">
    <source>
        <dbReference type="EMBL" id="CAG9326895.1"/>
    </source>
</evidence>
<evidence type="ECO:0000256" key="3">
    <source>
        <dbReference type="ARBA" id="ARBA00022833"/>
    </source>
</evidence>
<dbReference type="PROSITE" id="PS51292">
    <property type="entry name" value="ZF_RING_CH"/>
    <property type="match status" value="1"/>
</dbReference>
<keyword evidence="2" id="KW-0863">Zinc-finger</keyword>
<dbReference type="InterPro" id="IPR000253">
    <property type="entry name" value="FHA_dom"/>
</dbReference>
<accession>A0AAU9JMQ3</accession>
<evidence type="ECO:0000259" key="5">
    <source>
        <dbReference type="PROSITE" id="PS51292"/>
    </source>
</evidence>
<dbReference type="Proteomes" id="UP001162131">
    <property type="component" value="Unassembled WGS sequence"/>
</dbReference>
<dbReference type="PANTHER" id="PTHR46210:SF1">
    <property type="entry name" value="FHA DOMAIN-CONTAINING PROTEIN"/>
    <property type="match status" value="1"/>
</dbReference>
<name>A0AAU9JMQ3_9CILI</name>
<keyword evidence="3" id="KW-0862">Zinc</keyword>
<dbReference type="SMART" id="SM00744">
    <property type="entry name" value="RINGv"/>
    <property type="match status" value="1"/>
</dbReference>
<feature type="domain" description="FHA" evidence="4">
    <location>
        <begin position="257"/>
        <end position="301"/>
    </location>
</feature>
<evidence type="ECO:0000259" key="4">
    <source>
        <dbReference type="PROSITE" id="PS50006"/>
    </source>
</evidence>
<dbReference type="InterPro" id="IPR008984">
    <property type="entry name" value="SMAD_FHA_dom_sf"/>
</dbReference>
<dbReference type="InterPro" id="IPR011016">
    <property type="entry name" value="Znf_RING-CH"/>
</dbReference>
<dbReference type="CDD" id="cd16495">
    <property type="entry name" value="RING_CH-C4HC3_MARCH"/>
    <property type="match status" value="1"/>
</dbReference>
<dbReference type="InterPro" id="IPR013083">
    <property type="entry name" value="Znf_RING/FYVE/PHD"/>
</dbReference>
<evidence type="ECO:0000256" key="2">
    <source>
        <dbReference type="ARBA" id="ARBA00022771"/>
    </source>
</evidence>
<dbReference type="AlphaFoldDB" id="A0AAU9JMQ3"/>
<dbReference type="PROSITE" id="PS50006">
    <property type="entry name" value="FHA_DOMAIN"/>
    <property type="match status" value="1"/>
</dbReference>
<feature type="domain" description="RING-CH-type" evidence="5">
    <location>
        <begin position="134"/>
        <end position="210"/>
    </location>
</feature>
<dbReference type="Gene3D" id="2.60.200.20">
    <property type="match status" value="1"/>
</dbReference>
<evidence type="ECO:0000313" key="7">
    <source>
        <dbReference type="Proteomes" id="UP001162131"/>
    </source>
</evidence>
<comment type="caution">
    <text evidence="6">The sequence shown here is derived from an EMBL/GenBank/DDBJ whole genome shotgun (WGS) entry which is preliminary data.</text>
</comment>
<gene>
    <name evidence="6" type="ORF">BSTOLATCC_MIC42155</name>
</gene>
<evidence type="ECO:0000256" key="1">
    <source>
        <dbReference type="ARBA" id="ARBA00022723"/>
    </source>
</evidence>
<dbReference type="PANTHER" id="PTHR46210">
    <property type="entry name" value="FHA DOMAIN-CONTAINING PROTEIN"/>
    <property type="match status" value="1"/>
</dbReference>
<keyword evidence="7" id="KW-1185">Reference proteome</keyword>
<dbReference type="SUPFAM" id="SSF49879">
    <property type="entry name" value="SMAD/FHA domain"/>
    <property type="match status" value="1"/>
</dbReference>
<reference evidence="6" key="1">
    <citation type="submission" date="2021-09" db="EMBL/GenBank/DDBJ databases">
        <authorList>
            <consortium name="AG Swart"/>
            <person name="Singh M."/>
            <person name="Singh A."/>
            <person name="Seah K."/>
            <person name="Emmerich C."/>
        </authorList>
    </citation>
    <scope>NUCLEOTIDE SEQUENCE</scope>
    <source>
        <strain evidence="6">ATCC30299</strain>
    </source>
</reference>
<dbReference type="Pfam" id="PF12906">
    <property type="entry name" value="RINGv"/>
    <property type="match status" value="1"/>
</dbReference>
<dbReference type="Gene3D" id="3.30.40.10">
    <property type="entry name" value="Zinc/RING finger domain, C3HC4 (zinc finger)"/>
    <property type="match status" value="1"/>
</dbReference>
<dbReference type="Pfam" id="PF00498">
    <property type="entry name" value="FHA"/>
    <property type="match status" value="1"/>
</dbReference>
<dbReference type="SMART" id="SM00240">
    <property type="entry name" value="FHA"/>
    <property type="match status" value="1"/>
</dbReference>
<sequence length="335" mass="38278">MKKEQSIYASTFTWSRDSHGLFDYESSHISKKLFKITENSKIVRAGNETHIQAHNSELANSSLLLSVNPIRYHAVINSAEQESLWLALRNYKSSSQPKTYTLKENDIIKLGRLKFRVCSLNNDLIEPITQEAINPENTENVCRICLCDTNEPNNPLISPCMCSGTMKYIHVLCLQKWISSKLSTKEGENSVIYCWKSMDCELCKQPFPTKVKSGRKTYEIFIAEGITTPYIVLEAMNKDHNSHRYLYLVSFMNKCIAVLGRGHDSDVRISDISVSRSHASIKYEGGNFLLEDNISKFGTLVKLEESYKLSYESELMLQVGRTLVEFSNKKRNLND</sequence>
<dbReference type="SUPFAM" id="SSF57850">
    <property type="entry name" value="RING/U-box"/>
    <property type="match status" value="1"/>
</dbReference>
<keyword evidence="1" id="KW-0479">Metal-binding</keyword>
<evidence type="ECO:0008006" key="8">
    <source>
        <dbReference type="Google" id="ProtNLM"/>
    </source>
</evidence>
<organism evidence="6 7">
    <name type="scientific">Blepharisma stoltei</name>
    <dbReference type="NCBI Taxonomy" id="1481888"/>
    <lineage>
        <taxon>Eukaryota</taxon>
        <taxon>Sar</taxon>
        <taxon>Alveolata</taxon>
        <taxon>Ciliophora</taxon>
        <taxon>Postciliodesmatophora</taxon>
        <taxon>Heterotrichea</taxon>
        <taxon>Heterotrichida</taxon>
        <taxon>Blepharismidae</taxon>
        <taxon>Blepharisma</taxon>
    </lineage>
</organism>
<dbReference type="GO" id="GO:0008270">
    <property type="term" value="F:zinc ion binding"/>
    <property type="evidence" value="ECO:0007669"/>
    <property type="project" value="UniProtKB-KW"/>
</dbReference>
<protein>
    <recommendedName>
        <fullName evidence="8">FHA domain-containing protein</fullName>
    </recommendedName>
</protein>
<dbReference type="EMBL" id="CAJZBQ010000041">
    <property type="protein sequence ID" value="CAG9326895.1"/>
    <property type="molecule type" value="Genomic_DNA"/>
</dbReference>
<dbReference type="CDD" id="cd00060">
    <property type="entry name" value="FHA"/>
    <property type="match status" value="1"/>
</dbReference>
<proteinExistence type="predicted"/>